<dbReference type="InterPro" id="IPR051418">
    <property type="entry name" value="Spondin/Thrombospondin_T1"/>
</dbReference>
<gene>
    <name evidence="10" type="ORF">Cfor_12848</name>
</gene>
<sequence length="617" mass="69033">MVKAVCCSRDPEDIQLPQSVNNRFKIGISGNPDKYVPGGVYAVTIRGQHIGGYQPTFKSFMLVVEPSCSHLSPSENGIFRHRNLGNFTLMDTDIAQYSNHCPNAITQMSSVRKTEVNVTWTAPPPGSGCVVFRATVLEDNEVWHKDDGSLSLVLCEDVQKNEFDQLKFDFRCCACDDALYEMTFEGLWSKHTHPKDFPQGKSLIGFTDLIGASHSSDFCFWDYGNLASEGLKLVAEFGDTHILEGEIMDKSEHIRTIIKARGLSYPNVTGKTYAVFRVDKQDHLVSVVSRIDPSPDWITGVSGLNLCLKNCSWVNYMELDLYPWDAGTDSGITYTSPDEPTTPHQTVRSITSSDANDPHSPFYDPSGSDVQPFARLYLRRQQLFQKECTNKEGESENGSGAEPSPVDCAVSEWSKWSPCSVTCGVGKRSRHRSYLDKMRSDFRACKRTLHEQDICYAAQTLCSSPNNHKVQDSVCTLTEWSAWSICSVSCGTGEKIRARRYKSRRDYERCSHCPNPPELVQKIACQGSGGAVCDEKYGERQIDACPDTEWSLWSPCSASCGKGKSIRERMPVHEVKPAEKVATDCSEAYTKEEKDCVGEFPSCEMTPKMYRGEWETK</sequence>
<evidence type="ECO:0000256" key="4">
    <source>
        <dbReference type="ARBA" id="ARBA00022737"/>
    </source>
</evidence>
<dbReference type="EMBL" id="BLKM01000294">
    <property type="protein sequence ID" value="GFG31283.1"/>
    <property type="molecule type" value="Genomic_DNA"/>
</dbReference>
<keyword evidence="3" id="KW-0964">Secreted</keyword>
<protein>
    <recommendedName>
        <fullName evidence="2">Spondin-1</fullName>
    </recommendedName>
    <alternativeName>
        <fullName evidence="6">F-spondin</fullName>
    </alternativeName>
</protein>
<dbReference type="AlphaFoldDB" id="A0A6L2PFI1"/>
<accession>A0A6L2PFI1</accession>
<organism evidence="10 11">
    <name type="scientific">Coptotermes formosanus</name>
    <name type="common">Formosan subterranean termite</name>
    <dbReference type="NCBI Taxonomy" id="36987"/>
    <lineage>
        <taxon>Eukaryota</taxon>
        <taxon>Metazoa</taxon>
        <taxon>Ecdysozoa</taxon>
        <taxon>Arthropoda</taxon>
        <taxon>Hexapoda</taxon>
        <taxon>Insecta</taxon>
        <taxon>Pterygota</taxon>
        <taxon>Neoptera</taxon>
        <taxon>Polyneoptera</taxon>
        <taxon>Dictyoptera</taxon>
        <taxon>Blattodea</taxon>
        <taxon>Blattoidea</taxon>
        <taxon>Termitoidae</taxon>
        <taxon>Rhinotermitidae</taxon>
        <taxon>Coptotermes</taxon>
    </lineage>
</organism>
<comment type="subcellular location">
    <subcellularLocation>
        <location evidence="1">Secreted</location>
        <location evidence="1">Extracellular space</location>
        <location evidence="1">Extracellular matrix</location>
    </subcellularLocation>
</comment>
<dbReference type="PROSITE" id="PS51020">
    <property type="entry name" value="SPONDIN"/>
    <property type="match status" value="1"/>
</dbReference>
<dbReference type="InterPro" id="IPR038678">
    <property type="entry name" value="Spondin_N_sf"/>
</dbReference>
<dbReference type="InterPro" id="IPR002861">
    <property type="entry name" value="Reeler_dom"/>
</dbReference>
<evidence type="ECO:0000256" key="2">
    <source>
        <dbReference type="ARBA" id="ARBA00019594"/>
    </source>
</evidence>
<dbReference type="SMART" id="SM00209">
    <property type="entry name" value="TSP1"/>
    <property type="match status" value="3"/>
</dbReference>
<dbReference type="FunFam" id="2.60.40.2130:FF:000002">
    <property type="entry name" value="Putative Spondin-1"/>
    <property type="match status" value="1"/>
</dbReference>
<evidence type="ECO:0000313" key="11">
    <source>
        <dbReference type="Proteomes" id="UP000502823"/>
    </source>
</evidence>
<reference evidence="11" key="1">
    <citation type="submission" date="2020-01" db="EMBL/GenBank/DDBJ databases">
        <title>Draft genome sequence of the Termite Coptotermes fromosanus.</title>
        <authorList>
            <person name="Itakura S."/>
            <person name="Yosikawa Y."/>
            <person name="Umezawa K."/>
        </authorList>
    </citation>
    <scope>NUCLEOTIDE SEQUENCE [LARGE SCALE GENOMIC DNA]</scope>
</reference>
<dbReference type="GO" id="GO:0031012">
    <property type="term" value="C:extracellular matrix"/>
    <property type="evidence" value="ECO:0007669"/>
    <property type="project" value="TreeGrafter"/>
</dbReference>
<dbReference type="InterPro" id="IPR009465">
    <property type="entry name" value="Spondin_N"/>
</dbReference>
<proteinExistence type="predicted"/>
<feature type="domain" description="Reelin" evidence="8">
    <location>
        <begin position="1"/>
        <end position="167"/>
    </location>
</feature>
<dbReference type="PANTHER" id="PTHR11311:SF16">
    <property type="entry name" value="SPONDIN-1"/>
    <property type="match status" value="1"/>
</dbReference>
<feature type="compositionally biased region" description="Polar residues" evidence="7">
    <location>
        <begin position="335"/>
        <end position="355"/>
    </location>
</feature>
<evidence type="ECO:0000313" key="10">
    <source>
        <dbReference type="EMBL" id="GFG31283.1"/>
    </source>
</evidence>
<comment type="caution">
    <text evidence="10">The sequence shown here is derived from an EMBL/GenBank/DDBJ whole genome shotgun (WGS) entry which is preliminary data.</text>
</comment>
<evidence type="ECO:0000256" key="3">
    <source>
        <dbReference type="ARBA" id="ARBA00022530"/>
    </source>
</evidence>
<name>A0A6L2PFI1_COPFO</name>
<keyword evidence="4" id="KW-0677">Repeat</keyword>
<dbReference type="Gene3D" id="2.60.40.2130">
    <property type="entry name" value="F-spondin domain"/>
    <property type="match status" value="1"/>
</dbReference>
<dbReference type="CDD" id="cd08544">
    <property type="entry name" value="Reeler"/>
    <property type="match status" value="1"/>
</dbReference>
<dbReference type="PROSITE" id="PS51019">
    <property type="entry name" value="REELIN"/>
    <property type="match status" value="1"/>
</dbReference>
<evidence type="ECO:0000256" key="7">
    <source>
        <dbReference type="SAM" id="MobiDB-lite"/>
    </source>
</evidence>
<evidence type="ECO:0000259" key="9">
    <source>
        <dbReference type="PROSITE" id="PS51020"/>
    </source>
</evidence>
<dbReference type="Gene3D" id="2.60.40.4060">
    <property type="entry name" value="Reeler domain"/>
    <property type="match status" value="1"/>
</dbReference>
<feature type="domain" description="Spondin" evidence="9">
    <location>
        <begin position="168"/>
        <end position="361"/>
    </location>
</feature>
<dbReference type="Pfam" id="PF02014">
    <property type="entry name" value="Reeler"/>
    <property type="match status" value="1"/>
</dbReference>
<dbReference type="InterPro" id="IPR036383">
    <property type="entry name" value="TSP1_rpt_sf"/>
</dbReference>
<dbReference type="Pfam" id="PF00090">
    <property type="entry name" value="TSP_1"/>
    <property type="match status" value="3"/>
</dbReference>
<dbReference type="SUPFAM" id="SSF82895">
    <property type="entry name" value="TSP-1 type 1 repeat"/>
    <property type="match status" value="3"/>
</dbReference>
<feature type="region of interest" description="Disordered" evidence="7">
    <location>
        <begin position="335"/>
        <end position="357"/>
    </location>
</feature>
<dbReference type="InParanoid" id="A0A6L2PFI1"/>
<dbReference type="InterPro" id="IPR000884">
    <property type="entry name" value="TSP1_rpt"/>
</dbReference>
<keyword evidence="5" id="KW-0130">Cell adhesion</keyword>
<dbReference type="InterPro" id="IPR042307">
    <property type="entry name" value="Reeler_sf"/>
</dbReference>
<keyword evidence="3" id="KW-0272">Extracellular matrix</keyword>
<evidence type="ECO:0000256" key="5">
    <source>
        <dbReference type="ARBA" id="ARBA00022889"/>
    </source>
</evidence>
<dbReference type="GO" id="GO:0007155">
    <property type="term" value="P:cell adhesion"/>
    <property type="evidence" value="ECO:0007669"/>
    <property type="project" value="UniProtKB-KW"/>
</dbReference>
<dbReference type="OrthoDB" id="8188965at2759"/>
<dbReference type="Pfam" id="PF06468">
    <property type="entry name" value="Spond_N"/>
    <property type="match status" value="1"/>
</dbReference>
<dbReference type="NCBIfam" id="NF038123">
    <property type="entry name" value="NF038123_dom"/>
    <property type="match status" value="1"/>
</dbReference>
<dbReference type="Gene3D" id="2.20.100.10">
    <property type="entry name" value="Thrombospondin type-1 (TSP1) repeat"/>
    <property type="match status" value="3"/>
</dbReference>
<dbReference type="PROSITE" id="PS50092">
    <property type="entry name" value="TSP1"/>
    <property type="match status" value="3"/>
</dbReference>
<keyword evidence="11" id="KW-1185">Reference proteome</keyword>
<evidence type="ECO:0000256" key="6">
    <source>
        <dbReference type="ARBA" id="ARBA00030964"/>
    </source>
</evidence>
<evidence type="ECO:0000259" key="8">
    <source>
        <dbReference type="PROSITE" id="PS51019"/>
    </source>
</evidence>
<dbReference type="Proteomes" id="UP000502823">
    <property type="component" value="Unassembled WGS sequence"/>
</dbReference>
<evidence type="ECO:0000256" key="1">
    <source>
        <dbReference type="ARBA" id="ARBA00004498"/>
    </source>
</evidence>
<dbReference type="PANTHER" id="PTHR11311">
    <property type="entry name" value="SPONDIN"/>
    <property type="match status" value="1"/>
</dbReference>